<proteinExistence type="predicted"/>
<dbReference type="AlphaFoldDB" id="A0A8H6A8S4"/>
<reference evidence="1 2" key="1">
    <citation type="submission" date="2019-04" db="EMBL/GenBank/DDBJ databases">
        <title>Aspergillus burnettii sp. nov., novel species from soil in southeast Queensland.</title>
        <authorList>
            <person name="Gilchrist C.L.M."/>
            <person name="Pitt J.I."/>
            <person name="Lange L."/>
            <person name="Lacey H.J."/>
            <person name="Vuong D."/>
            <person name="Midgley D.J."/>
            <person name="Greenfield P."/>
            <person name="Bradbury M."/>
            <person name="Lacey E."/>
            <person name="Busk P.K."/>
            <person name="Pilgaard B."/>
            <person name="Chooi Y.H."/>
            <person name="Piggott A.M."/>
        </authorList>
    </citation>
    <scope>NUCLEOTIDE SEQUENCE [LARGE SCALE GENOMIC DNA]</scope>
    <source>
        <strain evidence="1 2">FRR 5400</strain>
    </source>
</reference>
<evidence type="ECO:0000313" key="2">
    <source>
        <dbReference type="Proteomes" id="UP000541154"/>
    </source>
</evidence>
<evidence type="ECO:0000313" key="1">
    <source>
        <dbReference type="EMBL" id="KAF5861418.1"/>
    </source>
</evidence>
<name>A0A8H6A8S4_PETAA</name>
<accession>A0A8H6A8S4</accession>
<dbReference type="Proteomes" id="UP000541154">
    <property type="component" value="Unassembled WGS sequence"/>
</dbReference>
<organism evidence="1 2">
    <name type="scientific">Petromyces alliaceus</name>
    <name type="common">Aspergillus alliaceus</name>
    <dbReference type="NCBI Taxonomy" id="209559"/>
    <lineage>
        <taxon>Eukaryota</taxon>
        <taxon>Fungi</taxon>
        <taxon>Dikarya</taxon>
        <taxon>Ascomycota</taxon>
        <taxon>Pezizomycotina</taxon>
        <taxon>Eurotiomycetes</taxon>
        <taxon>Eurotiomycetidae</taxon>
        <taxon>Eurotiales</taxon>
        <taxon>Aspergillaceae</taxon>
        <taxon>Aspergillus</taxon>
        <taxon>Aspergillus subgen. Circumdati</taxon>
    </lineage>
</organism>
<comment type="caution">
    <text evidence="1">The sequence shown here is derived from an EMBL/GenBank/DDBJ whole genome shotgun (WGS) entry which is preliminary data.</text>
</comment>
<protein>
    <submittedName>
        <fullName evidence="1">Uncharacterized protein</fullName>
    </submittedName>
</protein>
<dbReference type="EMBL" id="SPNV01000100">
    <property type="protein sequence ID" value="KAF5861418.1"/>
    <property type="molecule type" value="Genomic_DNA"/>
</dbReference>
<gene>
    <name evidence="1" type="ORF">ETB97_000297</name>
</gene>
<sequence length="194" mass="21900">MLHNSFVPSGLSRASISSKERLTALTRILCHSEDSLSNCYIFCCLVASVAAVPKDYDNNRSKRLPPRLAIAQLTIPEQILRSTTKIIKNTNGHAKTDSSSTLEKRGSWVTPFRRCSDNNGCHPQGWCYYQWRCDMHCWIHDDRPLVFACHNGLCAKKPRKLMVRGGDGDEVPNASDFSLERLDNDELAIETMNE</sequence>
<keyword evidence="2" id="KW-1185">Reference proteome</keyword>